<reference evidence="4" key="1">
    <citation type="submission" date="2021-04" db="EMBL/GenBank/DDBJ databases">
        <title>Phylogenetic analysis of Acidobacteriaceae.</title>
        <authorList>
            <person name="Qiu L."/>
            <person name="Zhang Q."/>
        </authorList>
    </citation>
    <scope>NUCLEOTIDE SEQUENCE</scope>
    <source>
        <strain evidence="4">DSM 25168</strain>
    </source>
</reference>
<keyword evidence="5" id="KW-1185">Reference proteome</keyword>
<evidence type="ECO:0000259" key="3">
    <source>
        <dbReference type="Pfam" id="PF12697"/>
    </source>
</evidence>
<evidence type="ECO:0000313" key="4">
    <source>
        <dbReference type="EMBL" id="UWZ86972.1"/>
    </source>
</evidence>
<organism evidence="4 5">
    <name type="scientific">Occallatibacter riparius</name>
    <dbReference type="NCBI Taxonomy" id="1002689"/>
    <lineage>
        <taxon>Bacteria</taxon>
        <taxon>Pseudomonadati</taxon>
        <taxon>Acidobacteriota</taxon>
        <taxon>Terriglobia</taxon>
        <taxon>Terriglobales</taxon>
        <taxon>Acidobacteriaceae</taxon>
        <taxon>Occallatibacter</taxon>
    </lineage>
</organism>
<evidence type="ECO:0000259" key="2">
    <source>
        <dbReference type="Pfam" id="PF00144"/>
    </source>
</evidence>
<feature type="compositionally biased region" description="Low complexity" evidence="1">
    <location>
        <begin position="442"/>
        <end position="455"/>
    </location>
</feature>
<dbReference type="Proteomes" id="UP001059380">
    <property type="component" value="Chromosome"/>
</dbReference>
<dbReference type="GO" id="GO:0016787">
    <property type="term" value="F:hydrolase activity"/>
    <property type="evidence" value="ECO:0007669"/>
    <property type="project" value="UniProtKB-KW"/>
</dbReference>
<dbReference type="InterPro" id="IPR012338">
    <property type="entry name" value="Beta-lactam/transpept-like"/>
</dbReference>
<dbReference type="InterPro" id="IPR029058">
    <property type="entry name" value="AB_hydrolase_fold"/>
</dbReference>
<feature type="region of interest" description="Disordered" evidence="1">
    <location>
        <begin position="439"/>
        <end position="458"/>
    </location>
</feature>
<dbReference type="Gene3D" id="3.40.710.10">
    <property type="entry name" value="DD-peptidase/beta-lactamase superfamily"/>
    <property type="match status" value="1"/>
</dbReference>
<evidence type="ECO:0000256" key="1">
    <source>
        <dbReference type="SAM" id="MobiDB-lite"/>
    </source>
</evidence>
<dbReference type="AlphaFoldDB" id="A0A9J7BVS9"/>
<dbReference type="Pfam" id="PF00144">
    <property type="entry name" value="Beta-lactamase"/>
    <property type="match status" value="1"/>
</dbReference>
<feature type="compositionally biased region" description="Polar residues" evidence="1">
    <location>
        <begin position="576"/>
        <end position="594"/>
    </location>
</feature>
<feature type="domain" description="Beta-lactamase-related" evidence="2">
    <location>
        <begin position="241"/>
        <end position="563"/>
    </location>
</feature>
<dbReference type="InterPro" id="IPR001466">
    <property type="entry name" value="Beta-lactam-related"/>
</dbReference>
<dbReference type="EMBL" id="CP093313">
    <property type="protein sequence ID" value="UWZ86972.1"/>
    <property type="molecule type" value="Genomic_DNA"/>
</dbReference>
<dbReference type="PANTHER" id="PTHR46825">
    <property type="entry name" value="D-ALANYL-D-ALANINE-CARBOXYPEPTIDASE/ENDOPEPTIDASE AMPH"/>
    <property type="match status" value="1"/>
</dbReference>
<dbReference type="KEGG" id="orp:MOP44_04465"/>
<dbReference type="InterPro" id="IPR000073">
    <property type="entry name" value="AB_hydrolase_1"/>
</dbReference>
<feature type="region of interest" description="Disordered" evidence="1">
    <location>
        <begin position="573"/>
        <end position="594"/>
    </location>
</feature>
<proteinExistence type="predicted"/>
<dbReference type="SUPFAM" id="SSF56601">
    <property type="entry name" value="beta-lactamase/transpeptidase-like"/>
    <property type="match status" value="1"/>
</dbReference>
<dbReference type="Pfam" id="PF12697">
    <property type="entry name" value="Abhydrolase_6"/>
    <property type="match status" value="1"/>
</dbReference>
<dbReference type="InterPro" id="IPR050491">
    <property type="entry name" value="AmpC-like"/>
</dbReference>
<evidence type="ECO:0000313" key="5">
    <source>
        <dbReference type="Proteomes" id="UP001059380"/>
    </source>
</evidence>
<keyword evidence="4" id="KW-0378">Hydrolase</keyword>
<sequence length="717" mass="77841">MRTVVYDRAGLGKSDANPRPYRVQDEATALRRALDRCDIKGPIILVPHSYGGFISEITASEDKRVRGLVMVDANVPSFFDDKEAALISARYTPLAKDLIKERPNLGRNLLRQDQAYPATARYMRRVHVPLDLPAIDITAEHTWVDIPAELSAMRRAHAEFVAASSNRVAVFAKGSGHYVSRDQPEIVINAVLRLASQIQQQPSPPKRSAAIALAQSHSPVQTPRGMAEVKVAPDEPSFSKVDALIRDYVGKGVPSIAIAVTQHGRIIWEEAVGLADRDERIAATVDTPYYLASVSKTITATALMKLVQDGKVSLDAPVNDYLGEAKLTSQTWNPADATIKRMATHTAGLTSYDRSCLLNDAECKTDAADLIQRYGVIVWRPGDQFDYSNADYGILGEVIAHSYRGNFAGAIQKSVFEPLRMNHCFLDNDLKKMRSAALRYDSSQSERSSPPQRSSTPGASAIYCSVRDLAQFGMFSLKDHLETQKSILSDHSIDEMQKPLVDTDDGGSYGLGWWIQSDLNGYRGVLAQGGTRDATAYLQLIPSQDISVAMLWNTGTSDGSEVMEQVLAALRPPAQDTASHTSASEVPSQSSSTKPLQPVIGTWVGLVHTYKGDVPLTIVIDPSGGGSAQLGPEPVVHIPHFRFAGNAVKCSLSGFPGLGDTGPDPYDIDFKLYAVGEALVGAARTQTRPPSEDTSQLFYSVRLQRAASGDGRSSSSR</sequence>
<dbReference type="Gene3D" id="3.40.50.1820">
    <property type="entry name" value="alpha/beta hydrolase"/>
    <property type="match status" value="1"/>
</dbReference>
<dbReference type="SUPFAM" id="SSF53474">
    <property type="entry name" value="alpha/beta-Hydrolases"/>
    <property type="match status" value="1"/>
</dbReference>
<dbReference type="PANTHER" id="PTHR46825:SF9">
    <property type="entry name" value="BETA-LACTAMASE-RELATED DOMAIN-CONTAINING PROTEIN"/>
    <property type="match status" value="1"/>
</dbReference>
<accession>A0A9J7BVS9</accession>
<protein>
    <submittedName>
        <fullName evidence="4">Alpha/beta fold hydrolase</fullName>
    </submittedName>
</protein>
<feature type="domain" description="AB hydrolase-1" evidence="3">
    <location>
        <begin position="3"/>
        <end position="188"/>
    </location>
</feature>
<name>A0A9J7BVS9_9BACT</name>
<gene>
    <name evidence="4" type="ORF">MOP44_04465</name>
</gene>